<name>W4Q6E1_9BACI</name>
<dbReference type="InterPro" id="IPR012737">
    <property type="entry name" value="DhaK_L_YcgS"/>
</dbReference>
<dbReference type="RefSeq" id="WP_034747308.1">
    <property type="nucleotide sequence ID" value="NZ_BAUT01000035.1"/>
</dbReference>
<dbReference type="STRING" id="1236970.JCM9140_3027"/>
<dbReference type="EC" id="2.7.1.121" evidence="3"/>
<comment type="caution">
    <text evidence="10">The sequence shown here is derived from an EMBL/GenBank/DDBJ whole genome shotgun (WGS) entry which is preliminary data.</text>
</comment>
<dbReference type="OrthoDB" id="9800291at2"/>
<dbReference type="GO" id="GO:0004371">
    <property type="term" value="F:glycerone kinase activity"/>
    <property type="evidence" value="ECO:0007669"/>
    <property type="project" value="InterPro"/>
</dbReference>
<evidence type="ECO:0000256" key="4">
    <source>
        <dbReference type="ARBA" id="ARBA00022679"/>
    </source>
</evidence>
<dbReference type="GO" id="GO:0005829">
    <property type="term" value="C:cytosol"/>
    <property type="evidence" value="ECO:0007669"/>
    <property type="project" value="TreeGrafter"/>
</dbReference>
<proteinExistence type="predicted"/>
<feature type="domain" description="DhaL" evidence="9">
    <location>
        <begin position="8"/>
        <end position="208"/>
    </location>
</feature>
<dbReference type="PANTHER" id="PTHR28629:SF4">
    <property type="entry name" value="TRIOKINASE_FMN CYCLASE"/>
    <property type="match status" value="1"/>
</dbReference>
<dbReference type="InterPro" id="IPR036117">
    <property type="entry name" value="DhaL_dom_sf"/>
</dbReference>
<dbReference type="EMBL" id="BAUT01000035">
    <property type="protein sequence ID" value="GAE26919.1"/>
    <property type="molecule type" value="Genomic_DNA"/>
</dbReference>
<dbReference type="SUPFAM" id="SSF101473">
    <property type="entry name" value="DhaL-like"/>
    <property type="match status" value="1"/>
</dbReference>
<dbReference type="InterPro" id="IPR050861">
    <property type="entry name" value="Dihydroxyacetone_Kinase"/>
</dbReference>
<organism evidence="10 11">
    <name type="scientific">Halalkalibacter wakoensis JCM 9140</name>
    <dbReference type="NCBI Taxonomy" id="1236970"/>
    <lineage>
        <taxon>Bacteria</taxon>
        <taxon>Bacillati</taxon>
        <taxon>Bacillota</taxon>
        <taxon>Bacilli</taxon>
        <taxon>Bacillales</taxon>
        <taxon>Bacillaceae</taxon>
        <taxon>Halalkalibacter</taxon>
    </lineage>
</organism>
<dbReference type="SMART" id="SM01120">
    <property type="entry name" value="Dak2"/>
    <property type="match status" value="1"/>
</dbReference>
<protein>
    <recommendedName>
        <fullName evidence="3">phosphoenolpyruvate--glycerone phosphotransferase</fullName>
        <ecNumber evidence="3">2.7.1.121</ecNumber>
    </recommendedName>
</protein>
<dbReference type="GO" id="GO:0019563">
    <property type="term" value="P:glycerol catabolic process"/>
    <property type="evidence" value="ECO:0007669"/>
    <property type="project" value="TreeGrafter"/>
</dbReference>
<evidence type="ECO:0000256" key="7">
    <source>
        <dbReference type="ARBA" id="ARBA00046577"/>
    </source>
</evidence>
<dbReference type="PANTHER" id="PTHR28629">
    <property type="entry name" value="TRIOKINASE/FMN CYCLASE"/>
    <property type="match status" value="1"/>
</dbReference>
<evidence type="ECO:0000256" key="6">
    <source>
        <dbReference type="ARBA" id="ARBA00022798"/>
    </source>
</evidence>
<keyword evidence="6" id="KW-0319">Glycerol metabolism</keyword>
<evidence type="ECO:0000313" key="11">
    <source>
        <dbReference type="Proteomes" id="UP000018890"/>
    </source>
</evidence>
<evidence type="ECO:0000256" key="5">
    <source>
        <dbReference type="ARBA" id="ARBA00022777"/>
    </source>
</evidence>
<keyword evidence="5 10" id="KW-0418">Kinase</keyword>
<dbReference type="NCBIfam" id="TIGR02365">
    <property type="entry name" value="dha_L_ycgS"/>
    <property type="match status" value="1"/>
</dbReference>
<evidence type="ECO:0000256" key="1">
    <source>
        <dbReference type="ARBA" id="ARBA00001113"/>
    </source>
</evidence>
<keyword evidence="4" id="KW-0808">Transferase</keyword>
<evidence type="ECO:0000313" key="10">
    <source>
        <dbReference type="EMBL" id="GAE26919.1"/>
    </source>
</evidence>
<comment type="subunit">
    <text evidence="7">Homodimer. The dihydroxyacetone kinase complex is composed of a homodimer of DhaM, a homodimer of DhaK and the subunit DhaL.</text>
</comment>
<accession>W4Q6E1</accession>
<evidence type="ECO:0000256" key="3">
    <source>
        <dbReference type="ARBA" id="ARBA00012095"/>
    </source>
</evidence>
<comment type="catalytic activity">
    <reaction evidence="1">
        <text>dihydroxyacetone + phosphoenolpyruvate = dihydroxyacetone phosphate + pyruvate</text>
        <dbReference type="Rhea" id="RHEA:18381"/>
        <dbReference type="ChEBI" id="CHEBI:15361"/>
        <dbReference type="ChEBI" id="CHEBI:16016"/>
        <dbReference type="ChEBI" id="CHEBI:57642"/>
        <dbReference type="ChEBI" id="CHEBI:58702"/>
        <dbReference type="EC" id="2.7.1.121"/>
    </reaction>
</comment>
<dbReference type="AlphaFoldDB" id="W4Q6E1"/>
<sequence>MKDNLTVQDFREIFTIISEFMDEKKDYLCQLDGALGDGDIGLTMSKGFRGIKKHLLDFQEEDVGVLLMQSGLEMANNAASTMGTLVATALMKAGKVSLGKSELKLTDLAEAVNAMVEGVKERGKAKVGDKTILDSLSPAAKAIEEASDSGMSLKEAIYSASSAAEKGMTETIYMQSQHGRAGRYLEKSIGHQDPGATVGAFIVKGFEEYFNRMNN</sequence>
<dbReference type="FunFam" id="1.25.40.340:FF:000002">
    <property type="entry name" value="Dihydroxyacetone kinase, L subunit"/>
    <property type="match status" value="1"/>
</dbReference>
<dbReference type="InterPro" id="IPR004007">
    <property type="entry name" value="DhaL_dom"/>
</dbReference>
<evidence type="ECO:0000256" key="2">
    <source>
        <dbReference type="ARBA" id="ARBA00004745"/>
    </source>
</evidence>
<evidence type="ECO:0000259" key="9">
    <source>
        <dbReference type="PROSITE" id="PS51480"/>
    </source>
</evidence>
<reference evidence="10" key="1">
    <citation type="journal article" date="2014" name="Genome Announc.">
        <title>Draft Genome Sequences of Three Alkaliphilic Bacillus Strains, Bacillus wakoensis JCM 9140T, Bacillus akibai JCM 9157T, and Bacillus hemicellulosilyticus JCM 9152T.</title>
        <authorList>
            <person name="Yuki M."/>
            <person name="Oshima K."/>
            <person name="Suda W."/>
            <person name="Oshida Y."/>
            <person name="Kitamura K."/>
            <person name="Iida T."/>
            <person name="Hattori M."/>
            <person name="Ohkuma M."/>
        </authorList>
    </citation>
    <scope>NUCLEOTIDE SEQUENCE [LARGE SCALE GENOMIC DNA]</scope>
    <source>
        <strain evidence="10">JCM 9140</strain>
    </source>
</reference>
<keyword evidence="11" id="KW-1185">Reference proteome</keyword>
<dbReference type="Gene3D" id="1.25.40.340">
    <property type="match status" value="1"/>
</dbReference>
<comment type="function">
    <text evidence="8">ADP-binding subunit of the dihydroxyacetone kinase, which is responsible for the phosphoenolpyruvate (PEP)-dependent phosphorylation of dihydroxyacetone. DhaL-ADP is converted to DhaL-ATP via a phosphoryl group transfer from DhaM and transmits it to dihydroxyacetone binds to DhaK.</text>
</comment>
<gene>
    <name evidence="10" type="ORF">JCM9140_3027</name>
</gene>
<dbReference type="Proteomes" id="UP000018890">
    <property type="component" value="Unassembled WGS sequence"/>
</dbReference>
<dbReference type="Pfam" id="PF02734">
    <property type="entry name" value="Dak2"/>
    <property type="match status" value="1"/>
</dbReference>
<comment type="pathway">
    <text evidence="2">Polyol metabolism; glycerol degradation.</text>
</comment>
<dbReference type="PROSITE" id="PS51480">
    <property type="entry name" value="DHAL"/>
    <property type="match status" value="1"/>
</dbReference>
<dbReference type="GO" id="GO:0047324">
    <property type="term" value="F:phosphoenolpyruvate-glycerone phosphotransferase activity"/>
    <property type="evidence" value="ECO:0007669"/>
    <property type="project" value="UniProtKB-EC"/>
</dbReference>
<evidence type="ECO:0000256" key="8">
    <source>
        <dbReference type="ARBA" id="ARBA00055771"/>
    </source>
</evidence>